<evidence type="ECO:0000256" key="3">
    <source>
        <dbReference type="ARBA" id="ARBA00038874"/>
    </source>
</evidence>
<dbReference type="OrthoDB" id="10267235at2759"/>
<evidence type="ECO:0000313" key="5">
    <source>
        <dbReference type="Proteomes" id="UP000018144"/>
    </source>
</evidence>
<dbReference type="Proteomes" id="UP000018144">
    <property type="component" value="Unassembled WGS sequence"/>
</dbReference>
<comment type="similarity">
    <text evidence="2">Belongs to the choline/ethanolamine kinase family.</text>
</comment>
<reference evidence="4 5" key="1">
    <citation type="journal article" date="2013" name="PLoS Genet.">
        <title>The genome and development-dependent transcriptomes of Pyronema confluens: a window into fungal evolution.</title>
        <authorList>
            <person name="Traeger S."/>
            <person name="Altegoer F."/>
            <person name="Freitag M."/>
            <person name="Gabaldon T."/>
            <person name="Kempken F."/>
            <person name="Kumar A."/>
            <person name="Marcet-Houben M."/>
            <person name="Poggeler S."/>
            <person name="Stajich J.E."/>
            <person name="Nowrousian M."/>
        </authorList>
    </citation>
    <scope>NUCLEOTIDE SEQUENCE [LARGE SCALE GENOMIC DNA]</scope>
    <source>
        <strain evidence="5">CBS 100304</strain>
        <tissue evidence="4">Vegetative mycelium</tissue>
    </source>
</reference>
<evidence type="ECO:0000256" key="1">
    <source>
        <dbReference type="ARBA" id="ARBA00037883"/>
    </source>
</evidence>
<keyword evidence="4" id="KW-0418">Kinase</keyword>
<comment type="pathway">
    <text evidence="1">Phospholipid metabolism; phosphatidylethanolamine biosynthesis; phosphatidylethanolamine from ethanolamine: step 1/3.</text>
</comment>
<dbReference type="Gene3D" id="3.30.200.20">
    <property type="entry name" value="Phosphorylase Kinase, domain 1"/>
    <property type="match status" value="1"/>
</dbReference>
<keyword evidence="4" id="KW-0808">Transferase</keyword>
<keyword evidence="5" id="KW-1185">Reference proteome</keyword>
<accession>U4LJ58</accession>
<dbReference type="PANTHER" id="PTHR22603">
    <property type="entry name" value="CHOLINE/ETHANOALAMINE KINASE"/>
    <property type="match status" value="1"/>
</dbReference>
<organism evidence="4 5">
    <name type="scientific">Pyronema omphalodes (strain CBS 100304)</name>
    <name type="common">Pyronema confluens</name>
    <dbReference type="NCBI Taxonomy" id="1076935"/>
    <lineage>
        <taxon>Eukaryota</taxon>
        <taxon>Fungi</taxon>
        <taxon>Dikarya</taxon>
        <taxon>Ascomycota</taxon>
        <taxon>Pezizomycotina</taxon>
        <taxon>Pezizomycetes</taxon>
        <taxon>Pezizales</taxon>
        <taxon>Pyronemataceae</taxon>
        <taxon>Pyronema</taxon>
    </lineage>
</organism>
<dbReference type="AlphaFoldDB" id="U4LJ58"/>
<dbReference type="EMBL" id="HF935700">
    <property type="protein sequence ID" value="CCX12344.1"/>
    <property type="molecule type" value="Genomic_DNA"/>
</dbReference>
<dbReference type="GO" id="GO:0006646">
    <property type="term" value="P:phosphatidylethanolamine biosynthetic process"/>
    <property type="evidence" value="ECO:0007669"/>
    <property type="project" value="TreeGrafter"/>
</dbReference>
<sequence>MSQTEELLNIPLAYNPANSQTSASHLVYSLFPEWTPQKGGRGVKFIRFTDGITNTLLKCVHKPPPGLSPQEAKAFEDENSVLLRAYGNDTSILIDRDRECTSHLLLSKHGLAPPLLARFANGLLYRFVAGRVCSVEDLADREVWTAVAERLGEWHGILPTHPAGQTSGSEVNDLWGVMSRWIDALPSHNDETKAQKSELRRELENLQCAKKNGGYGLKGQDGGVGLVTGHCDLLNGNVIKLPGDGKKVHFIDYEYSTPCERAFDIANHFAEWGGFACDYEKLPTRGVRRDFIRAYLRSFHEHRKDGVQVTEEEIEGLMQEVDLYRGVPGFYWGIWALIQATISQIDFDYAQYALVRLGEFHAWRDSSDTPRERRWASEEIATIDVTVQN</sequence>
<dbReference type="GO" id="GO:0004305">
    <property type="term" value="F:ethanolamine kinase activity"/>
    <property type="evidence" value="ECO:0007669"/>
    <property type="project" value="UniProtKB-EC"/>
</dbReference>
<dbReference type="eggNOG" id="KOG4720">
    <property type="taxonomic scope" value="Eukaryota"/>
</dbReference>
<protein>
    <recommendedName>
        <fullName evidence="3">ethanolamine kinase</fullName>
        <ecNumber evidence="3">2.7.1.82</ecNumber>
    </recommendedName>
</protein>
<dbReference type="InterPro" id="IPR011009">
    <property type="entry name" value="Kinase-like_dom_sf"/>
</dbReference>
<dbReference type="GO" id="GO:0005737">
    <property type="term" value="C:cytoplasm"/>
    <property type="evidence" value="ECO:0007669"/>
    <property type="project" value="TreeGrafter"/>
</dbReference>
<evidence type="ECO:0000313" key="4">
    <source>
        <dbReference type="EMBL" id="CCX12344.1"/>
    </source>
</evidence>
<dbReference type="CDD" id="cd05157">
    <property type="entry name" value="ETNK_euk"/>
    <property type="match status" value="1"/>
</dbReference>
<proteinExistence type="inferred from homology"/>
<dbReference type="Gene3D" id="3.90.1200.10">
    <property type="match status" value="1"/>
</dbReference>
<dbReference type="Pfam" id="PF01633">
    <property type="entry name" value="Choline_kinase"/>
    <property type="match status" value="1"/>
</dbReference>
<gene>
    <name evidence="4" type="ORF">PCON_11938</name>
</gene>
<dbReference type="PANTHER" id="PTHR22603:SF66">
    <property type="entry name" value="ETHANOLAMINE KINASE"/>
    <property type="match status" value="1"/>
</dbReference>
<evidence type="ECO:0000256" key="2">
    <source>
        <dbReference type="ARBA" id="ARBA00038211"/>
    </source>
</evidence>
<dbReference type="STRING" id="1076935.U4LJ58"/>
<name>U4LJ58_PYROM</name>
<dbReference type="SUPFAM" id="SSF56112">
    <property type="entry name" value="Protein kinase-like (PK-like)"/>
    <property type="match status" value="1"/>
</dbReference>
<dbReference type="OMA" id="FALIPKY"/>
<dbReference type="EC" id="2.7.1.82" evidence="3"/>